<dbReference type="InterPro" id="IPR027268">
    <property type="entry name" value="Peptidase_M4/M1_CTD_sf"/>
</dbReference>
<evidence type="ECO:0000313" key="4">
    <source>
        <dbReference type="Proteomes" id="UP001501207"/>
    </source>
</evidence>
<sequence length="880" mass="98918">MKPSVKVWPAFLPALLICAALCIPAGPARAQQADASSRYDAHALWNPLFYPAQGNEFRSAGGAPGPQYWQNGADYTISCTLDTAAKRVTGTVEITYRNNSPEQLPFLWLQLDQNIYRQDSRAEATSDVTGGRFAAKSFTKGFELKSVSVGEGKKLKSADYTVNDTRMQIRLEEPLKAQGGTVHIRVEYAFDIPEYGTDRMGRISTKNGWIYEIAQWYPRMEVYDNVEGWNTIPYQGAGEFYLEYGDIDYTINAPANLVIVGSGELQNPKEVLTDTEMKRLEQARNSDKTVMIRTEADVANPQSRPQKGNLSWHFLCKQTRDVAWAASKAFIWDAARMNLPDGKTSLAQSVYPVEAATDEGWKRSTEFVKKSIEWNSKQWYPFTYPSATNVAGLVAGMEYPGIVFCSYKSSGKSLWGVTDHEFGHNWFPMIVGSNERKYPWMDEGFNTFINDISTEQFNNGEFYSTPNVESDASYLFSPRSESINTIPDVVQSYNLGITAYSKPALGLHLLRDLILGPERFDLAFRTYIRRWAFKHPTPWDFFHTMENVGGEDLAWFWREWFLENYRLDQGVKDVKYVDDDPAKGALITIENLDRMALPAVVAVRESNGKADTLTLPAQIWQRGGTWTFKYASTSKLQSVVLDPAHQLPDMNPQNNTWREVEKKPVPAGVTAQSVIDHYLQAVGGKTLLQGVKDMSLSYTGTVQGQDITILREFGLPDKFKMQIEVPDMKMTVSKIVVNGDMVKAEQMGNAVPLDDATKADMKKKMQPFPELEYGKSGYQLTLSGIEPLDDKDAYVLEITTPDGEKKTAYYDTRSGLKLKETQQQQGPGGPQQTYTLYGDYQATKGIQLPHKLTTNNGGMEVEMQAKTFSVNSGLKDEDFK</sequence>
<feature type="chain" id="PRO_5047280789" description="Peptidase M1 membrane alanine aminopeptidase domain-containing protein" evidence="1">
    <location>
        <begin position="31"/>
        <end position="880"/>
    </location>
</feature>
<feature type="domain" description="Peptidase M1 membrane alanine aminopeptidase" evidence="2">
    <location>
        <begin position="409"/>
        <end position="560"/>
    </location>
</feature>
<evidence type="ECO:0000313" key="3">
    <source>
        <dbReference type="EMBL" id="GAA4299981.1"/>
    </source>
</evidence>
<dbReference type="RefSeq" id="WP_344973517.1">
    <property type="nucleotide sequence ID" value="NZ_BAABFN010000001.1"/>
</dbReference>
<dbReference type="CDD" id="cd09604">
    <property type="entry name" value="M1_APN_like"/>
    <property type="match status" value="1"/>
</dbReference>
<dbReference type="Proteomes" id="UP001501207">
    <property type="component" value="Unassembled WGS sequence"/>
</dbReference>
<name>A0ABP8FBV3_9BACT</name>
<dbReference type="Gene3D" id="1.10.390.10">
    <property type="entry name" value="Neutral Protease Domain 2"/>
    <property type="match status" value="1"/>
</dbReference>
<comment type="caution">
    <text evidence="3">The sequence shown here is derived from an EMBL/GenBank/DDBJ whole genome shotgun (WGS) entry which is preliminary data.</text>
</comment>
<dbReference type="InterPro" id="IPR014782">
    <property type="entry name" value="Peptidase_M1_dom"/>
</dbReference>
<evidence type="ECO:0000259" key="2">
    <source>
        <dbReference type="Pfam" id="PF01433"/>
    </source>
</evidence>
<dbReference type="Gene3D" id="2.50.20.10">
    <property type="entry name" value="Lipoprotein localisation LolA/LolB/LppX"/>
    <property type="match status" value="1"/>
</dbReference>
<organism evidence="3 4">
    <name type="scientific">Compostibacter hankyongensis</name>
    <dbReference type="NCBI Taxonomy" id="1007089"/>
    <lineage>
        <taxon>Bacteria</taxon>
        <taxon>Pseudomonadati</taxon>
        <taxon>Bacteroidota</taxon>
        <taxon>Chitinophagia</taxon>
        <taxon>Chitinophagales</taxon>
        <taxon>Chitinophagaceae</taxon>
        <taxon>Compostibacter</taxon>
    </lineage>
</organism>
<reference evidence="4" key="1">
    <citation type="journal article" date="2019" name="Int. J. Syst. Evol. Microbiol.">
        <title>The Global Catalogue of Microorganisms (GCM) 10K type strain sequencing project: providing services to taxonomists for standard genome sequencing and annotation.</title>
        <authorList>
            <consortium name="The Broad Institute Genomics Platform"/>
            <consortium name="The Broad Institute Genome Sequencing Center for Infectious Disease"/>
            <person name="Wu L."/>
            <person name="Ma J."/>
        </authorList>
    </citation>
    <scope>NUCLEOTIDE SEQUENCE [LARGE SCALE GENOMIC DNA]</scope>
    <source>
        <strain evidence="4">JCM 17664</strain>
    </source>
</reference>
<dbReference type="SUPFAM" id="SSF55486">
    <property type="entry name" value="Metalloproteases ('zincins'), catalytic domain"/>
    <property type="match status" value="1"/>
</dbReference>
<proteinExistence type="predicted"/>
<dbReference type="Pfam" id="PF01433">
    <property type="entry name" value="Peptidase_M1"/>
    <property type="match status" value="1"/>
</dbReference>
<gene>
    <name evidence="3" type="ORF">GCM10023143_00620</name>
</gene>
<feature type="signal peptide" evidence="1">
    <location>
        <begin position="1"/>
        <end position="30"/>
    </location>
</feature>
<protein>
    <recommendedName>
        <fullName evidence="2">Peptidase M1 membrane alanine aminopeptidase domain-containing protein</fullName>
    </recommendedName>
</protein>
<evidence type="ECO:0000256" key="1">
    <source>
        <dbReference type="SAM" id="SignalP"/>
    </source>
</evidence>
<dbReference type="EMBL" id="BAABFN010000001">
    <property type="protein sequence ID" value="GAA4299981.1"/>
    <property type="molecule type" value="Genomic_DNA"/>
</dbReference>
<accession>A0ABP8FBV3</accession>
<keyword evidence="1" id="KW-0732">Signal</keyword>
<keyword evidence="4" id="KW-1185">Reference proteome</keyword>